<dbReference type="GO" id="GO:0051258">
    <property type="term" value="P:protein polymerization"/>
    <property type="evidence" value="ECO:0007669"/>
    <property type="project" value="UniProtKB-ARBA"/>
</dbReference>
<evidence type="ECO:0000256" key="5">
    <source>
        <dbReference type="ARBA" id="ARBA00023136"/>
    </source>
</evidence>
<dbReference type="PANTHER" id="PTHR31083:SF6">
    <property type="entry name" value="PROTEIN SOSEKI 3"/>
    <property type="match status" value="1"/>
</dbReference>
<sequence length="151" mass="17369">MAMEGRTRKAVHGSPERSKTRAEAPLKHQHQLQQSQPQQLARKIPVVYYLCRNRHLEHPHFIEVPTSSPEDLYLRDVISRLNVLRGKGMAAMYSWSSKRSYKNGFVWHDLSEDDLILPSNGNEYVLKGSELLDTSPSGNLHGHTFVSHVRW</sequence>
<dbReference type="PIRSF" id="PIRSF031043">
    <property type="entry name" value="UCP031043"/>
    <property type="match status" value="1"/>
</dbReference>
<name>A0A843VXC0_COLES</name>
<dbReference type="OrthoDB" id="1280899at2759"/>
<keyword evidence="12" id="KW-1185">Reference proteome</keyword>
<comment type="subcellular location">
    <subcellularLocation>
        <location evidence="1">Cell membrane</location>
        <topology evidence="1">Peripheral membrane protein</topology>
        <orientation evidence="1">Cytoplasmic side</orientation>
    </subcellularLocation>
</comment>
<dbReference type="GO" id="GO:2000067">
    <property type="term" value="P:regulation of root morphogenesis"/>
    <property type="evidence" value="ECO:0007669"/>
    <property type="project" value="UniProtKB-ARBA"/>
</dbReference>
<accession>A0A843VXC0</accession>
<keyword evidence="3" id="KW-1003">Cell membrane</keyword>
<protein>
    <recommendedName>
        <fullName evidence="10">SOSEKI DIX-like domain-containing protein</fullName>
    </recommendedName>
</protein>
<dbReference type="EMBL" id="NMUH01001837">
    <property type="protein sequence ID" value="MQL95799.1"/>
    <property type="molecule type" value="Genomic_DNA"/>
</dbReference>
<evidence type="ECO:0000256" key="3">
    <source>
        <dbReference type="ARBA" id="ARBA00022475"/>
    </source>
</evidence>
<dbReference type="GO" id="GO:0090708">
    <property type="term" value="P:specification of plant organ axis polarity"/>
    <property type="evidence" value="ECO:0007669"/>
    <property type="project" value="UniProtKB-ARBA"/>
</dbReference>
<comment type="similarity">
    <text evidence="7">Belongs to the SOSEKI family.</text>
</comment>
<feature type="compositionally biased region" description="Basic and acidic residues" evidence="9">
    <location>
        <begin position="14"/>
        <end position="26"/>
    </location>
</feature>
<comment type="caution">
    <text evidence="11">The sequence shown here is derived from an EMBL/GenBank/DDBJ whole genome shotgun (WGS) entry which is preliminary data.</text>
</comment>
<evidence type="ECO:0000256" key="2">
    <source>
        <dbReference type="ARBA" id="ARBA00022473"/>
    </source>
</evidence>
<dbReference type="InterPro" id="IPR048351">
    <property type="entry name" value="SOK_DIX"/>
</dbReference>
<comment type="subunit">
    <text evidence="8">Homodimer. Forms long polymer filaments with other SOKs proteins polymers (e.g. SOK1, SOK2, SOK3 and SOK4) crucial for polar localization and biological activity. Binds to ANGUSTIFOLIA (AN).</text>
</comment>
<evidence type="ECO:0000256" key="6">
    <source>
        <dbReference type="ARBA" id="ARBA00023306"/>
    </source>
</evidence>
<organism evidence="11 12">
    <name type="scientific">Colocasia esculenta</name>
    <name type="common">Wild taro</name>
    <name type="synonym">Arum esculentum</name>
    <dbReference type="NCBI Taxonomy" id="4460"/>
    <lineage>
        <taxon>Eukaryota</taxon>
        <taxon>Viridiplantae</taxon>
        <taxon>Streptophyta</taxon>
        <taxon>Embryophyta</taxon>
        <taxon>Tracheophyta</taxon>
        <taxon>Spermatophyta</taxon>
        <taxon>Magnoliopsida</taxon>
        <taxon>Liliopsida</taxon>
        <taxon>Araceae</taxon>
        <taxon>Aroideae</taxon>
        <taxon>Colocasieae</taxon>
        <taxon>Colocasia</taxon>
    </lineage>
</organism>
<evidence type="ECO:0000256" key="8">
    <source>
        <dbReference type="ARBA" id="ARBA00046534"/>
    </source>
</evidence>
<dbReference type="GO" id="GO:0051302">
    <property type="term" value="P:regulation of cell division"/>
    <property type="evidence" value="ECO:0007669"/>
    <property type="project" value="UniProtKB-ARBA"/>
</dbReference>
<evidence type="ECO:0000256" key="7">
    <source>
        <dbReference type="ARBA" id="ARBA00024211"/>
    </source>
</evidence>
<evidence type="ECO:0000313" key="11">
    <source>
        <dbReference type="EMBL" id="MQL95799.1"/>
    </source>
</evidence>
<dbReference type="InterPro" id="IPR010369">
    <property type="entry name" value="SOK"/>
</dbReference>
<gene>
    <name evidence="11" type="ORF">Taro_028468</name>
</gene>
<reference evidence="11" key="1">
    <citation type="submission" date="2017-07" db="EMBL/GenBank/DDBJ databases">
        <title>Taro Niue Genome Assembly and Annotation.</title>
        <authorList>
            <person name="Atibalentja N."/>
            <person name="Keating K."/>
            <person name="Fields C.J."/>
        </authorList>
    </citation>
    <scope>NUCLEOTIDE SEQUENCE</scope>
    <source>
        <strain evidence="11">Niue_2</strain>
        <tissue evidence="11">Leaf</tissue>
    </source>
</reference>
<dbReference type="GO" id="GO:0051301">
    <property type="term" value="P:cell division"/>
    <property type="evidence" value="ECO:0007669"/>
    <property type="project" value="UniProtKB-KW"/>
</dbReference>
<evidence type="ECO:0000259" key="10">
    <source>
        <dbReference type="Pfam" id="PF06136"/>
    </source>
</evidence>
<evidence type="ECO:0000313" key="12">
    <source>
        <dbReference type="Proteomes" id="UP000652761"/>
    </source>
</evidence>
<evidence type="ECO:0000256" key="9">
    <source>
        <dbReference type="SAM" id="MobiDB-lite"/>
    </source>
</evidence>
<feature type="region of interest" description="Disordered" evidence="9">
    <location>
        <begin position="1"/>
        <end position="37"/>
    </location>
</feature>
<proteinExistence type="inferred from homology"/>
<dbReference type="PANTHER" id="PTHR31083">
    <property type="entry name" value="UPSTREAM OF FLC PROTEIN (DUF966)"/>
    <property type="match status" value="1"/>
</dbReference>
<dbReference type="Proteomes" id="UP000652761">
    <property type="component" value="Unassembled WGS sequence"/>
</dbReference>
<evidence type="ECO:0000256" key="4">
    <source>
        <dbReference type="ARBA" id="ARBA00022618"/>
    </source>
</evidence>
<dbReference type="Pfam" id="PF06136">
    <property type="entry name" value="SOK"/>
    <property type="match status" value="1"/>
</dbReference>
<evidence type="ECO:0000256" key="1">
    <source>
        <dbReference type="ARBA" id="ARBA00004413"/>
    </source>
</evidence>
<dbReference type="GO" id="GO:0005886">
    <property type="term" value="C:plasma membrane"/>
    <property type="evidence" value="ECO:0007669"/>
    <property type="project" value="UniProtKB-SubCell"/>
</dbReference>
<dbReference type="InterPro" id="IPR021182">
    <property type="entry name" value="SOK_magnoliopsida"/>
</dbReference>
<feature type="domain" description="SOSEKI DIX-like" evidence="10">
    <location>
        <begin position="45"/>
        <end position="132"/>
    </location>
</feature>
<keyword evidence="4" id="KW-0132">Cell division</keyword>
<keyword evidence="2" id="KW-0217">Developmental protein</keyword>
<keyword evidence="5" id="KW-0472">Membrane</keyword>
<keyword evidence="6" id="KW-0131">Cell cycle</keyword>
<dbReference type="AlphaFoldDB" id="A0A843VXC0"/>